<dbReference type="Proteomes" id="UP000681720">
    <property type="component" value="Unassembled WGS sequence"/>
</dbReference>
<accession>A0A8S2S6T4</accession>
<reference evidence="1" key="1">
    <citation type="submission" date="2021-02" db="EMBL/GenBank/DDBJ databases">
        <authorList>
            <person name="Nowell W R."/>
        </authorList>
    </citation>
    <scope>NUCLEOTIDE SEQUENCE</scope>
</reference>
<comment type="caution">
    <text evidence="1">The sequence shown here is derived from an EMBL/GenBank/DDBJ whole genome shotgun (WGS) entry which is preliminary data.</text>
</comment>
<sequence length="44" mass="4932">MKNFHLSIENYLEIKNSPNDVAAERAIERAMKEAQDQIAKGAAD</sequence>
<dbReference type="EMBL" id="CAJOBJ010020128">
    <property type="protein sequence ID" value="CAF4209076.1"/>
    <property type="molecule type" value="Genomic_DNA"/>
</dbReference>
<proteinExistence type="predicted"/>
<gene>
    <name evidence="1" type="ORF">GIL414_LOCUS21908</name>
</gene>
<organism evidence="1 2">
    <name type="scientific">Rotaria magnacalcarata</name>
    <dbReference type="NCBI Taxonomy" id="392030"/>
    <lineage>
        <taxon>Eukaryota</taxon>
        <taxon>Metazoa</taxon>
        <taxon>Spiralia</taxon>
        <taxon>Gnathifera</taxon>
        <taxon>Rotifera</taxon>
        <taxon>Eurotatoria</taxon>
        <taxon>Bdelloidea</taxon>
        <taxon>Philodinida</taxon>
        <taxon>Philodinidae</taxon>
        <taxon>Rotaria</taxon>
    </lineage>
</organism>
<protein>
    <submittedName>
        <fullName evidence="1">Uncharacterized protein</fullName>
    </submittedName>
</protein>
<feature type="non-terminal residue" evidence="1">
    <location>
        <position position="1"/>
    </location>
</feature>
<evidence type="ECO:0000313" key="2">
    <source>
        <dbReference type="Proteomes" id="UP000681720"/>
    </source>
</evidence>
<evidence type="ECO:0000313" key="1">
    <source>
        <dbReference type="EMBL" id="CAF4209076.1"/>
    </source>
</evidence>
<dbReference type="AlphaFoldDB" id="A0A8S2S6T4"/>
<name>A0A8S2S6T4_9BILA</name>